<feature type="compositionally biased region" description="Basic and acidic residues" evidence="2">
    <location>
        <begin position="1"/>
        <end position="21"/>
    </location>
</feature>
<feature type="compositionally biased region" description="Acidic residues" evidence="2">
    <location>
        <begin position="82"/>
        <end position="91"/>
    </location>
</feature>
<evidence type="ECO:0000259" key="3">
    <source>
        <dbReference type="Pfam" id="PF12416"/>
    </source>
</evidence>
<feature type="coiled-coil region" evidence="1">
    <location>
        <begin position="576"/>
        <end position="713"/>
    </location>
</feature>
<comment type="caution">
    <text evidence="4">The sequence shown here is derived from an EMBL/GenBank/DDBJ whole genome shotgun (WGS) entry which is preliminary data.</text>
</comment>
<dbReference type="PANTHER" id="PTHR21574">
    <property type="entry name" value="CENTROSOMAL PROTEIN OF 120 KDA"/>
    <property type="match status" value="1"/>
</dbReference>
<feature type="compositionally biased region" description="Low complexity" evidence="2">
    <location>
        <begin position="466"/>
        <end position="479"/>
    </location>
</feature>
<feature type="domain" description="DUF3668" evidence="3">
    <location>
        <begin position="279"/>
        <end position="445"/>
    </location>
</feature>
<reference evidence="4 5" key="1">
    <citation type="submission" date="2018-04" db="EMBL/GenBank/DDBJ databases">
        <authorList>
            <person name="Zhang X."/>
            <person name="Yuan J."/>
            <person name="Li F."/>
            <person name="Xiang J."/>
        </authorList>
    </citation>
    <scope>NUCLEOTIDE SEQUENCE [LARGE SCALE GENOMIC DNA]</scope>
    <source>
        <tissue evidence="4">Muscle</tissue>
    </source>
</reference>
<dbReference type="OrthoDB" id="6374771at2759"/>
<dbReference type="AlphaFoldDB" id="A0A3R7PSL0"/>
<evidence type="ECO:0000256" key="2">
    <source>
        <dbReference type="SAM" id="MobiDB-lite"/>
    </source>
</evidence>
<dbReference type="STRING" id="6689.A0A3R7PSL0"/>
<feature type="compositionally biased region" description="Basic and acidic residues" evidence="2">
    <location>
        <begin position="45"/>
        <end position="81"/>
    </location>
</feature>
<feature type="region of interest" description="Disordered" evidence="2">
    <location>
        <begin position="215"/>
        <end position="234"/>
    </location>
</feature>
<dbReference type="GO" id="GO:1903724">
    <property type="term" value="P:positive regulation of centriole elongation"/>
    <property type="evidence" value="ECO:0007669"/>
    <property type="project" value="TreeGrafter"/>
</dbReference>
<dbReference type="EMBL" id="QCYY01000990">
    <property type="protein sequence ID" value="ROT81319.1"/>
    <property type="molecule type" value="Genomic_DNA"/>
</dbReference>
<accession>A0A3R7PSL0</accession>
<gene>
    <name evidence="4" type="ORF">C7M84_025501</name>
</gene>
<reference evidence="4 5" key="2">
    <citation type="submission" date="2019-01" db="EMBL/GenBank/DDBJ databases">
        <title>The decoding of complex shrimp genome reveals the adaptation for benthos swimmer, frequently molting mechanism and breeding impact on genome.</title>
        <authorList>
            <person name="Sun Y."/>
            <person name="Gao Y."/>
            <person name="Yu Y."/>
        </authorList>
    </citation>
    <scope>NUCLEOTIDE SEQUENCE [LARGE SCALE GENOMIC DNA]</scope>
    <source>
        <tissue evidence="4">Muscle</tissue>
    </source>
</reference>
<dbReference type="InterPro" id="IPR039893">
    <property type="entry name" value="CEP120-like"/>
</dbReference>
<evidence type="ECO:0000256" key="1">
    <source>
        <dbReference type="SAM" id="Coils"/>
    </source>
</evidence>
<protein>
    <recommendedName>
        <fullName evidence="3">DUF3668 domain-containing protein</fullName>
    </recommendedName>
</protein>
<feature type="region of interest" description="Disordered" evidence="2">
    <location>
        <begin position="1"/>
        <end position="140"/>
    </location>
</feature>
<dbReference type="Proteomes" id="UP000283509">
    <property type="component" value="Unassembled WGS sequence"/>
</dbReference>
<dbReference type="GO" id="GO:0005813">
    <property type="term" value="C:centrosome"/>
    <property type="evidence" value="ECO:0007669"/>
    <property type="project" value="TreeGrafter"/>
</dbReference>
<feature type="region of interest" description="Disordered" evidence="2">
    <location>
        <begin position="778"/>
        <end position="891"/>
    </location>
</feature>
<dbReference type="PANTHER" id="PTHR21574:SF0">
    <property type="entry name" value="CENTROSOMAL PROTEIN OF 120 KDA"/>
    <property type="match status" value="1"/>
</dbReference>
<evidence type="ECO:0000313" key="5">
    <source>
        <dbReference type="Proteomes" id="UP000283509"/>
    </source>
</evidence>
<keyword evidence="1" id="KW-0175">Coiled coil</keyword>
<name>A0A3R7PSL0_PENVA</name>
<sequence>MSEWKYGNKCDKSTHTEESVHDIVSSNEEAGGLSSQDAGKSVRRQVRDRPSGRSLDAYRENLPRRSHRRFSEEGHSTQNKDDLEEEYEDEDLVSHPGLDFRNGSKEDQGFLSNRKGVSPRLPASKSPGWTQAVSHSPRRDTYLHSAEISPRRAVQHRANKHNHEIRNERDYQTERNEWEGIKIKQEQENGTEMEVDEDYGDFKVFEDSMREAYYRNSHGGTSQGSRPLSNTDQKHSSLDEIVNKCVNGRQMLKNAMDGSFGEAAASCSKLPVGAEKSSKLQPELIEHEGFFQIGHQNIPGEESYVLSITIVFAKNLEQLMPNKMQTTSIPACFSYSLLGYPIKTDPIKDLKQPNFLAERAAGKIRATPANLSAYFSQNPQLQIHLLIGDVRLASTSVNLSAFEDVGDLIPEAPLVVEGGYSLVPVVAHPADIEEEKDPVLGIVAELSKVPRSELSVRHPTEMMKVNSESHNSLNSSSEASSDDSDSEEERQRQVCRSQWGSVHHSESKPRTSFTGEMLEQKELASEIHKQRLQLLCAAAIEVETWKEDQQELFWKQWCSRESELQQHLAAEWRVRVNTIEANLRNQLGKCDTLQNRLSSALTNLSAREVIVKNREQKLKWLEDELEQQRQILKERDKSSTAEDRSMPDSDVWEELVMERKKRRALEKQVEELKGRTLLAETKLREEEKLSKEASNLRREKEKLSEQLAAAVSKKQYYKLQWVRSISQLHQLHVAQAQDTLAIKSEVVSSSPEPLYPSPSRAVGNLPEENLEDHVLFLEPTRDARGNKVSPKKSLQAQRASKAGNGVVSENAGRLGHRRQYVEDDNSQQRRRSSSSSRLSAGDVERSPRTRRKLGSGMENDSEEFQDVSASRKRPLQASPHRGKQERWDPHREDREMMASEKEMNLSRAGRLNSSLELERLMRERESLLETSDLELYESRLQNVEKKIRDAVEL</sequence>
<proteinExistence type="predicted"/>
<feature type="compositionally biased region" description="Polar residues" evidence="2">
    <location>
        <begin position="24"/>
        <end position="38"/>
    </location>
</feature>
<feature type="compositionally biased region" description="Basic and acidic residues" evidence="2">
    <location>
        <begin position="882"/>
        <end position="891"/>
    </location>
</feature>
<evidence type="ECO:0000313" key="4">
    <source>
        <dbReference type="EMBL" id="ROT81319.1"/>
    </source>
</evidence>
<dbReference type="Pfam" id="PF12416">
    <property type="entry name" value="DUF3668"/>
    <property type="match status" value="1"/>
</dbReference>
<dbReference type="InterPro" id="IPR022136">
    <property type="entry name" value="DUF3668"/>
</dbReference>
<feature type="region of interest" description="Disordered" evidence="2">
    <location>
        <begin position="464"/>
        <end position="515"/>
    </location>
</feature>
<feature type="compositionally biased region" description="Polar residues" evidence="2">
    <location>
        <begin position="218"/>
        <end position="231"/>
    </location>
</feature>
<keyword evidence="5" id="KW-1185">Reference proteome</keyword>
<organism evidence="4 5">
    <name type="scientific">Penaeus vannamei</name>
    <name type="common">Whiteleg shrimp</name>
    <name type="synonym">Litopenaeus vannamei</name>
    <dbReference type="NCBI Taxonomy" id="6689"/>
    <lineage>
        <taxon>Eukaryota</taxon>
        <taxon>Metazoa</taxon>
        <taxon>Ecdysozoa</taxon>
        <taxon>Arthropoda</taxon>
        <taxon>Crustacea</taxon>
        <taxon>Multicrustacea</taxon>
        <taxon>Malacostraca</taxon>
        <taxon>Eumalacostraca</taxon>
        <taxon>Eucarida</taxon>
        <taxon>Decapoda</taxon>
        <taxon>Dendrobranchiata</taxon>
        <taxon>Penaeoidea</taxon>
        <taxon>Penaeidae</taxon>
        <taxon>Penaeus</taxon>
    </lineage>
</organism>